<protein>
    <submittedName>
        <fullName evidence="3">Transcription factor TFIIIB component B</fullName>
    </submittedName>
</protein>
<dbReference type="InterPro" id="IPR001005">
    <property type="entry name" value="SANT/Myb"/>
</dbReference>
<keyword evidence="4" id="KW-1185">Reference proteome</keyword>
<dbReference type="EMBL" id="KV013333">
    <property type="protein sequence ID" value="KZV23926.1"/>
    <property type="molecule type" value="Genomic_DNA"/>
</dbReference>
<dbReference type="InterPro" id="IPR039467">
    <property type="entry name" value="TFIIIB_B''_Myb"/>
</dbReference>
<dbReference type="CDD" id="cd00167">
    <property type="entry name" value="SANT"/>
    <property type="match status" value="1"/>
</dbReference>
<accession>A0A2Z7AR76</accession>
<evidence type="ECO:0000256" key="1">
    <source>
        <dbReference type="SAM" id="MobiDB-lite"/>
    </source>
</evidence>
<organism evidence="3 4">
    <name type="scientific">Dorcoceras hygrometricum</name>
    <dbReference type="NCBI Taxonomy" id="472368"/>
    <lineage>
        <taxon>Eukaryota</taxon>
        <taxon>Viridiplantae</taxon>
        <taxon>Streptophyta</taxon>
        <taxon>Embryophyta</taxon>
        <taxon>Tracheophyta</taxon>
        <taxon>Spermatophyta</taxon>
        <taxon>Magnoliopsida</taxon>
        <taxon>eudicotyledons</taxon>
        <taxon>Gunneridae</taxon>
        <taxon>Pentapetalae</taxon>
        <taxon>asterids</taxon>
        <taxon>lamiids</taxon>
        <taxon>Lamiales</taxon>
        <taxon>Gesneriaceae</taxon>
        <taxon>Didymocarpoideae</taxon>
        <taxon>Trichosporeae</taxon>
        <taxon>Loxocarpinae</taxon>
        <taxon>Dorcoceras</taxon>
    </lineage>
</organism>
<dbReference type="InterPro" id="IPR017884">
    <property type="entry name" value="SANT_dom"/>
</dbReference>
<dbReference type="Pfam" id="PF15963">
    <property type="entry name" value="Myb_DNA-bind_7"/>
    <property type="match status" value="1"/>
</dbReference>
<dbReference type="PANTHER" id="PTHR22929">
    <property type="entry name" value="RNA POLYMERASE III TRANSCRIPTION INITIATION FACTOR B"/>
    <property type="match status" value="1"/>
</dbReference>
<dbReference type="InterPro" id="IPR009057">
    <property type="entry name" value="Homeodomain-like_sf"/>
</dbReference>
<feature type="compositionally biased region" description="Acidic residues" evidence="1">
    <location>
        <begin position="382"/>
        <end position="394"/>
    </location>
</feature>
<dbReference type="OrthoDB" id="272624at2759"/>
<dbReference type="GO" id="GO:0000126">
    <property type="term" value="C:transcription factor TFIIIB complex"/>
    <property type="evidence" value="ECO:0007669"/>
    <property type="project" value="TreeGrafter"/>
</dbReference>
<feature type="region of interest" description="Disordered" evidence="1">
    <location>
        <begin position="176"/>
        <end position="205"/>
    </location>
</feature>
<evidence type="ECO:0000313" key="3">
    <source>
        <dbReference type="EMBL" id="KZV23926.1"/>
    </source>
</evidence>
<feature type="region of interest" description="Disordered" evidence="1">
    <location>
        <begin position="315"/>
        <end position="347"/>
    </location>
</feature>
<dbReference type="PROSITE" id="PS51293">
    <property type="entry name" value="SANT"/>
    <property type="match status" value="1"/>
</dbReference>
<proteinExistence type="predicted"/>
<feature type="region of interest" description="Disordered" evidence="1">
    <location>
        <begin position="370"/>
        <end position="444"/>
    </location>
</feature>
<feature type="compositionally biased region" description="Polar residues" evidence="1">
    <location>
        <begin position="321"/>
        <end position="337"/>
    </location>
</feature>
<name>A0A2Z7AR76_9LAMI</name>
<dbReference type="SMART" id="SM00717">
    <property type="entry name" value="SANT"/>
    <property type="match status" value="1"/>
</dbReference>
<dbReference type="GO" id="GO:0001156">
    <property type="term" value="F:TFIIIC-class transcription factor complex binding"/>
    <property type="evidence" value="ECO:0007669"/>
    <property type="project" value="TreeGrafter"/>
</dbReference>
<evidence type="ECO:0000313" key="4">
    <source>
        <dbReference type="Proteomes" id="UP000250235"/>
    </source>
</evidence>
<feature type="region of interest" description="Disordered" evidence="1">
    <location>
        <begin position="479"/>
        <end position="506"/>
    </location>
</feature>
<sequence length="687" mass="76457">MGIDLDPLDDILAVGATKNARPTGKFQPKAKLRPPRNDSTPTLSSSSGAALINEAVESELSEPATFTKPSAHDDKWNCGSECFLDEKVANSSVNLQSSLDVEPNDSGGWHSCMEKSLGENTDIFIGLDSLDDFIPHTASDIEGTIPPQETRTVIIPNSHNGEGGLDIPVVSSVDNKNQTSKATDAPSFPLSDGEPTVPTSDGVGNMVNGVMETRERDLMDLENISELITRSDKRTGKFHPKPKMKMQEISKGGIKSVSSPFCPQQISPEINIANEESLTAFEPEDVLDLSSIGFSPAIPAGFGCIIYQASRRAKSRKNDVPTGSDSSQPQEDPFTSTRENEPGRFLRPRKPKKIICELVDEAEDEILVGRVSTDECPGGSALEEDSNNSEEYQVDNEIPKEKVKRKSKKEEGDKEKTTRKRKATKGVSEQDVDAKPKKFSHSTRRRKLDRVLLETPEDDIDYQKVPLRDLILLAEHKERQMKKEEAGEPSTKPSHDNSSEFLNDDNDGNFSPMVEESSLYFNYQTYMDKTPIARWSKQDTELFYEGVRQFGTDLSLIQQLFPGRTRRQVKLKYKKEEREQPLRLSDALTNRAKDHSHFEAVIVRLQQIAAEENENADKDGSIELGDNDVTDVGIPNVSDDEEAKNEQVEGHEKEEDVGQVLAEDGSPLKSYDSDDDLFRWSQYKSDT</sequence>
<evidence type="ECO:0000259" key="2">
    <source>
        <dbReference type="PROSITE" id="PS51293"/>
    </source>
</evidence>
<dbReference type="AlphaFoldDB" id="A0A2Z7AR76"/>
<gene>
    <name evidence="3" type="ORF">F511_23287</name>
</gene>
<dbReference type="SUPFAM" id="SSF46689">
    <property type="entry name" value="Homeodomain-like"/>
    <property type="match status" value="1"/>
</dbReference>
<dbReference type="Gene3D" id="1.10.10.60">
    <property type="entry name" value="Homeodomain-like"/>
    <property type="match status" value="1"/>
</dbReference>
<feature type="domain" description="SANT" evidence="2">
    <location>
        <begin position="534"/>
        <end position="581"/>
    </location>
</feature>
<dbReference type="GO" id="GO:0070898">
    <property type="term" value="P:RNA polymerase III preinitiation complex assembly"/>
    <property type="evidence" value="ECO:0007669"/>
    <property type="project" value="TreeGrafter"/>
</dbReference>
<dbReference type="Proteomes" id="UP000250235">
    <property type="component" value="Unassembled WGS sequence"/>
</dbReference>
<feature type="compositionally biased region" description="Polar residues" evidence="1">
    <location>
        <begin position="37"/>
        <end position="48"/>
    </location>
</feature>
<feature type="region of interest" description="Disordered" evidence="1">
    <location>
        <begin position="16"/>
        <end position="52"/>
    </location>
</feature>
<dbReference type="FunFam" id="1.10.10.60:FF:000483">
    <property type="entry name" value="Predicted protein"/>
    <property type="match status" value="1"/>
</dbReference>
<dbReference type="PANTHER" id="PTHR22929:SF0">
    <property type="entry name" value="TRANSCRIPTION FACTOR TFIIIB COMPONENT B'' HOMOLOG"/>
    <property type="match status" value="1"/>
</dbReference>
<feature type="region of interest" description="Disordered" evidence="1">
    <location>
        <begin position="614"/>
        <end position="687"/>
    </location>
</feature>
<feature type="compositionally biased region" description="Basic and acidic residues" evidence="1">
    <location>
        <begin position="644"/>
        <end position="656"/>
    </location>
</feature>
<reference evidence="3 4" key="1">
    <citation type="journal article" date="2015" name="Proc. Natl. Acad. Sci. U.S.A.">
        <title>The resurrection genome of Boea hygrometrica: A blueprint for survival of dehydration.</title>
        <authorList>
            <person name="Xiao L."/>
            <person name="Yang G."/>
            <person name="Zhang L."/>
            <person name="Yang X."/>
            <person name="Zhao S."/>
            <person name="Ji Z."/>
            <person name="Zhou Q."/>
            <person name="Hu M."/>
            <person name="Wang Y."/>
            <person name="Chen M."/>
            <person name="Xu Y."/>
            <person name="Jin H."/>
            <person name="Xiao X."/>
            <person name="Hu G."/>
            <person name="Bao F."/>
            <person name="Hu Y."/>
            <person name="Wan P."/>
            <person name="Li L."/>
            <person name="Deng X."/>
            <person name="Kuang T."/>
            <person name="Xiang C."/>
            <person name="Zhu J.K."/>
            <person name="Oliver M.J."/>
            <person name="He Y."/>
        </authorList>
    </citation>
    <scope>NUCLEOTIDE SEQUENCE [LARGE SCALE GENOMIC DNA]</scope>
    <source>
        <strain evidence="4">cv. XS01</strain>
    </source>
</reference>